<feature type="signal peptide" evidence="9">
    <location>
        <begin position="1"/>
        <end position="20"/>
    </location>
</feature>
<dbReference type="InterPro" id="IPR033250">
    <property type="entry name" value="CEP"/>
</dbReference>
<keyword evidence="5" id="KW-0372">Hormone</keyword>
<keyword evidence="6 9" id="KW-0732">Signal</keyword>
<dbReference type="Proteomes" id="UP001454036">
    <property type="component" value="Unassembled WGS sequence"/>
</dbReference>
<comment type="similarity">
    <text evidence="2">Belongs to the C-terminally encoded plant signaling peptide (CEP) family.</text>
</comment>
<dbReference type="EMBL" id="BAABME010001402">
    <property type="protein sequence ID" value="GAA0149421.1"/>
    <property type="molecule type" value="Genomic_DNA"/>
</dbReference>
<gene>
    <name evidence="10" type="ORF">LIER_08596</name>
</gene>
<keyword evidence="3" id="KW-0052">Apoplast</keyword>
<name>A0AAV3PFG9_LITER</name>
<evidence type="ECO:0000256" key="2">
    <source>
        <dbReference type="ARBA" id="ARBA00008963"/>
    </source>
</evidence>
<proteinExistence type="inferred from homology"/>
<dbReference type="AlphaFoldDB" id="A0AAV3PFG9"/>
<evidence type="ECO:0000313" key="10">
    <source>
        <dbReference type="EMBL" id="GAA0149421.1"/>
    </source>
</evidence>
<dbReference type="PANTHER" id="PTHR33348">
    <property type="entry name" value="PRECURSOR OF CEP5"/>
    <property type="match status" value="1"/>
</dbReference>
<feature type="region of interest" description="Disordered" evidence="8">
    <location>
        <begin position="43"/>
        <end position="96"/>
    </location>
</feature>
<evidence type="ECO:0008006" key="12">
    <source>
        <dbReference type="Google" id="ProtNLM"/>
    </source>
</evidence>
<keyword evidence="11" id="KW-1185">Reference proteome</keyword>
<dbReference type="GO" id="GO:1901371">
    <property type="term" value="P:regulation of leaf morphogenesis"/>
    <property type="evidence" value="ECO:0007669"/>
    <property type="project" value="TreeGrafter"/>
</dbReference>
<evidence type="ECO:0000256" key="5">
    <source>
        <dbReference type="ARBA" id="ARBA00022702"/>
    </source>
</evidence>
<dbReference type="GO" id="GO:1902025">
    <property type="term" value="P:nitrate import"/>
    <property type="evidence" value="ECO:0007669"/>
    <property type="project" value="TreeGrafter"/>
</dbReference>
<evidence type="ECO:0000256" key="6">
    <source>
        <dbReference type="ARBA" id="ARBA00022729"/>
    </source>
</evidence>
<reference evidence="10 11" key="1">
    <citation type="submission" date="2024-01" db="EMBL/GenBank/DDBJ databases">
        <title>The complete chloroplast genome sequence of Lithospermum erythrorhizon: insights into the phylogenetic relationship among Boraginaceae species and the maternal lineages of purple gromwells.</title>
        <authorList>
            <person name="Okada T."/>
            <person name="Watanabe K."/>
        </authorList>
    </citation>
    <scope>NUCLEOTIDE SEQUENCE [LARGE SCALE GENOMIC DNA]</scope>
</reference>
<keyword evidence="4" id="KW-0964">Secreted</keyword>
<protein>
    <recommendedName>
        <fullName evidence="12">Encoded peptide</fullName>
    </recommendedName>
</protein>
<organism evidence="10 11">
    <name type="scientific">Lithospermum erythrorhizon</name>
    <name type="common">Purple gromwell</name>
    <name type="synonym">Lithospermum officinale var. erythrorhizon</name>
    <dbReference type="NCBI Taxonomy" id="34254"/>
    <lineage>
        <taxon>Eukaryota</taxon>
        <taxon>Viridiplantae</taxon>
        <taxon>Streptophyta</taxon>
        <taxon>Embryophyta</taxon>
        <taxon>Tracheophyta</taxon>
        <taxon>Spermatophyta</taxon>
        <taxon>Magnoliopsida</taxon>
        <taxon>eudicotyledons</taxon>
        <taxon>Gunneridae</taxon>
        <taxon>Pentapetalae</taxon>
        <taxon>asterids</taxon>
        <taxon>lamiids</taxon>
        <taxon>Boraginales</taxon>
        <taxon>Boraginaceae</taxon>
        <taxon>Boraginoideae</taxon>
        <taxon>Lithospermeae</taxon>
        <taxon>Lithospermum</taxon>
    </lineage>
</organism>
<comment type="subcellular location">
    <subcellularLocation>
        <location evidence="1">Secreted</location>
        <location evidence="1">Extracellular space</location>
        <location evidence="1">Apoplast</location>
    </subcellularLocation>
</comment>
<evidence type="ECO:0000256" key="7">
    <source>
        <dbReference type="ARBA" id="ARBA00023278"/>
    </source>
</evidence>
<evidence type="ECO:0000256" key="9">
    <source>
        <dbReference type="SAM" id="SignalP"/>
    </source>
</evidence>
<dbReference type="GO" id="GO:0005179">
    <property type="term" value="F:hormone activity"/>
    <property type="evidence" value="ECO:0007669"/>
    <property type="project" value="UniProtKB-KW"/>
</dbReference>
<keyword evidence="7" id="KW-0379">Hydroxylation</keyword>
<evidence type="ECO:0000256" key="3">
    <source>
        <dbReference type="ARBA" id="ARBA00022523"/>
    </source>
</evidence>
<evidence type="ECO:0000256" key="8">
    <source>
        <dbReference type="SAM" id="MobiDB-lite"/>
    </source>
</evidence>
<evidence type="ECO:0000256" key="1">
    <source>
        <dbReference type="ARBA" id="ARBA00004271"/>
    </source>
</evidence>
<evidence type="ECO:0000256" key="4">
    <source>
        <dbReference type="ARBA" id="ARBA00022525"/>
    </source>
</evidence>
<dbReference type="GO" id="GO:0048046">
    <property type="term" value="C:apoplast"/>
    <property type="evidence" value="ECO:0007669"/>
    <property type="project" value="UniProtKB-SubCell"/>
</dbReference>
<feature type="chain" id="PRO_5043405298" description="Encoded peptide" evidence="9">
    <location>
        <begin position="21"/>
        <end position="96"/>
    </location>
</feature>
<dbReference type="GO" id="GO:2000280">
    <property type="term" value="P:regulation of root development"/>
    <property type="evidence" value="ECO:0007669"/>
    <property type="project" value="TreeGrafter"/>
</dbReference>
<dbReference type="GO" id="GO:0006995">
    <property type="term" value="P:cellular response to nitrogen starvation"/>
    <property type="evidence" value="ECO:0007669"/>
    <property type="project" value="UniProtKB-ARBA"/>
</dbReference>
<dbReference type="GO" id="GO:0048364">
    <property type="term" value="P:root development"/>
    <property type="evidence" value="ECO:0007669"/>
    <property type="project" value="InterPro"/>
</dbReference>
<evidence type="ECO:0000313" key="11">
    <source>
        <dbReference type="Proteomes" id="UP001454036"/>
    </source>
</evidence>
<sequence>MAFSKMIFVAFFLLMFFSKGILIDGRHLRVQKFQIFVQSQRNTSLNNVDDSTSKAEHTGAQPQTLVAPPPSPGHADDFKPTTPGHSPGIGHRSIHN</sequence>
<comment type="caution">
    <text evidence="10">The sequence shown here is derived from an EMBL/GenBank/DDBJ whole genome shotgun (WGS) entry which is preliminary data.</text>
</comment>
<accession>A0AAV3PFG9</accession>
<dbReference type="PANTHER" id="PTHR33348:SF39">
    <property type="entry name" value="PRECURSOR OF CEP5"/>
    <property type="match status" value="1"/>
</dbReference>